<dbReference type="InterPro" id="IPR029052">
    <property type="entry name" value="Metallo-depent_PP-like"/>
</dbReference>
<dbReference type="PANTHER" id="PTHR37031:SF2">
    <property type="entry name" value="PHOD-LIKE PHOSPHATASE METALLOPHOSPHATASE DOMAIN-CONTAINING PROTEIN"/>
    <property type="match status" value="1"/>
</dbReference>
<dbReference type="KEGG" id="smav:CFF01_16485"/>
<accession>A0AAC9U2D8</accession>
<proteinExistence type="predicted"/>
<protein>
    <submittedName>
        <fullName evidence="1">Metallophosphatase binding domain protein</fullName>
    </submittedName>
</protein>
<evidence type="ECO:0000313" key="1">
    <source>
        <dbReference type="EMBL" id="ASJ98059.1"/>
    </source>
</evidence>
<dbReference type="PANTHER" id="PTHR37031">
    <property type="entry name" value="METALLOPHOSPHATASE BINDING DOMAIN PROTEIN"/>
    <property type="match status" value="1"/>
</dbReference>
<gene>
    <name evidence="1" type="ORF">CFF01_16485</name>
</gene>
<dbReference type="EMBL" id="CP022272">
    <property type="protein sequence ID" value="ASJ98059.1"/>
    <property type="molecule type" value="Genomic_DNA"/>
</dbReference>
<dbReference type="Proteomes" id="UP000198233">
    <property type="component" value="Chromosome"/>
</dbReference>
<dbReference type="Gene3D" id="3.60.21.70">
    <property type="entry name" value="PhoD-like phosphatase"/>
    <property type="match status" value="1"/>
</dbReference>
<sequence>MTLPLLLTGPLLRHCDADHFTLSLVTSEPLSQLTLTLGDTQHLLKGDAVECLELGKKAFLYLISLSQPGLNPVGTRIPYGLSDSRYGQLFSQVEQLTYGASDSPDFVVKPEIDSLLHGSCRNPHHHSSDAMVAADTLIENVPDVAERPALMMLSGDQIYVDDVAGPMLYAIGKTIEVLGLHEEAFQEAPLTHSKQISYHPAAMYQRHKKLLPRTEYPAGSALVRWYINHPIFTSSIAENHLVSLGEIVALYLLSWSPELWQLIDIPKEVTGLSPANQQRWQKEWGHLLEFKAGLTKVRRLMAHLPTYMIFDDHDITDDWNLTAKWEQAAYGHPFSKRIIGNALIGYLLFQGLGNQKAKFTPEILPQLKEFLESRQEAQHDALIESLLSFEGWHYSLNTSPKLVVLDTRTQRWRSESNLAKPSGLMDWEALMEFQQQLVGQEKVIIVSAAPMFGVKLIEAVQRSATFIGASLLVDAENWMAHPGTANTLLSIFLHRKTPQQFVILSGDVHYSFAYDIGIRFRTHSPKIYQITCSGIKNHFPEKLLPVFDKFNGWLYGHFSPLNWFTKRKRMSIRGRRPNGLRSQRLINASGIGLVSFGKDGAPAKISVLHGDMSTTEFLPPRQSRDS</sequence>
<dbReference type="CDD" id="cd07389">
    <property type="entry name" value="MPP_PhoD"/>
    <property type="match status" value="1"/>
</dbReference>
<dbReference type="InterPro" id="IPR018946">
    <property type="entry name" value="PhoD-like_MPP"/>
</dbReference>
<name>A0AAC9U2D8_9GAMM</name>
<evidence type="ECO:0000313" key="2">
    <source>
        <dbReference type="Proteomes" id="UP000198233"/>
    </source>
</evidence>
<dbReference type="InterPro" id="IPR038607">
    <property type="entry name" value="PhoD-like_sf"/>
</dbReference>
<dbReference type="SUPFAM" id="SSF56300">
    <property type="entry name" value="Metallo-dependent phosphatases"/>
    <property type="match status" value="1"/>
</dbReference>
<reference evidence="1 2" key="1">
    <citation type="submission" date="2017-06" db="EMBL/GenBank/DDBJ databases">
        <title>Complete genome sequence of Shewanella marisflavi EP1 associated with anaerobic 2,4-dinitrotoluene reduction and salt tolerance.</title>
        <authorList>
            <person name="Huang J."/>
        </authorList>
    </citation>
    <scope>NUCLEOTIDE SEQUENCE [LARGE SCALE GENOMIC DNA]</scope>
    <source>
        <strain evidence="1 2">EP1</strain>
    </source>
</reference>
<dbReference type="AlphaFoldDB" id="A0AAC9U2D8"/>
<dbReference type="RefSeq" id="WP_088905514.1">
    <property type="nucleotide sequence ID" value="NZ_CP022272.1"/>
</dbReference>
<organism evidence="1 2">
    <name type="scientific">Shewanella marisflavi</name>
    <dbReference type="NCBI Taxonomy" id="260364"/>
    <lineage>
        <taxon>Bacteria</taxon>
        <taxon>Pseudomonadati</taxon>
        <taxon>Pseudomonadota</taxon>
        <taxon>Gammaproteobacteria</taxon>
        <taxon>Alteromonadales</taxon>
        <taxon>Shewanellaceae</taxon>
        <taxon>Shewanella</taxon>
    </lineage>
</organism>